<sequence>MLPKHTLLVAIQPLLAVTSLAAPVEVPAALAPRQTACPVATRWQSYWYTTIWLSTTTMTNGWSSLGSVTSTKTESETRTINKVETVYSPSVTTLPTITITPVVATVASPVIWFTTTETVTSPGYAPPSLCQVTTVTSSIPSTTSVTVTRPLLYGGISPLSHTCRGLGD</sequence>
<protein>
    <submittedName>
        <fullName evidence="2">Uncharacterized protein</fullName>
    </submittedName>
</protein>
<feature type="signal peptide" evidence="1">
    <location>
        <begin position="1"/>
        <end position="21"/>
    </location>
</feature>
<dbReference type="Proteomes" id="UP001303889">
    <property type="component" value="Unassembled WGS sequence"/>
</dbReference>
<keyword evidence="1" id="KW-0732">Signal</keyword>
<gene>
    <name evidence="2" type="ORF">C8A05DRAFT_11557</name>
</gene>
<evidence type="ECO:0000256" key="1">
    <source>
        <dbReference type="SAM" id="SignalP"/>
    </source>
</evidence>
<feature type="chain" id="PRO_5042920128" evidence="1">
    <location>
        <begin position="22"/>
        <end position="168"/>
    </location>
</feature>
<dbReference type="AlphaFoldDB" id="A0AAN6MTA8"/>
<evidence type="ECO:0000313" key="3">
    <source>
        <dbReference type="Proteomes" id="UP001303889"/>
    </source>
</evidence>
<dbReference type="EMBL" id="MU855321">
    <property type="protein sequence ID" value="KAK3906697.1"/>
    <property type="molecule type" value="Genomic_DNA"/>
</dbReference>
<comment type="caution">
    <text evidence="2">The sequence shown here is derived from an EMBL/GenBank/DDBJ whole genome shotgun (WGS) entry which is preliminary data.</text>
</comment>
<evidence type="ECO:0000313" key="2">
    <source>
        <dbReference type="EMBL" id="KAK3906697.1"/>
    </source>
</evidence>
<reference evidence="2" key="1">
    <citation type="journal article" date="2023" name="Mol. Phylogenet. Evol.">
        <title>Genome-scale phylogeny and comparative genomics of the fungal order Sordariales.</title>
        <authorList>
            <person name="Hensen N."/>
            <person name="Bonometti L."/>
            <person name="Westerberg I."/>
            <person name="Brannstrom I.O."/>
            <person name="Guillou S."/>
            <person name="Cros-Aarteil S."/>
            <person name="Calhoun S."/>
            <person name="Haridas S."/>
            <person name="Kuo A."/>
            <person name="Mondo S."/>
            <person name="Pangilinan J."/>
            <person name="Riley R."/>
            <person name="LaButti K."/>
            <person name="Andreopoulos B."/>
            <person name="Lipzen A."/>
            <person name="Chen C."/>
            <person name="Yan M."/>
            <person name="Daum C."/>
            <person name="Ng V."/>
            <person name="Clum A."/>
            <person name="Steindorff A."/>
            <person name="Ohm R.A."/>
            <person name="Martin F."/>
            <person name="Silar P."/>
            <person name="Natvig D.O."/>
            <person name="Lalanne C."/>
            <person name="Gautier V."/>
            <person name="Ament-Velasquez S.L."/>
            <person name="Kruys A."/>
            <person name="Hutchinson M.I."/>
            <person name="Powell A.J."/>
            <person name="Barry K."/>
            <person name="Miller A.N."/>
            <person name="Grigoriev I.V."/>
            <person name="Debuchy R."/>
            <person name="Gladieux P."/>
            <person name="Hiltunen Thoren M."/>
            <person name="Johannesson H."/>
        </authorList>
    </citation>
    <scope>NUCLEOTIDE SEQUENCE</scope>
    <source>
        <strain evidence="2">CBS 103.79</strain>
    </source>
</reference>
<proteinExistence type="predicted"/>
<keyword evidence="3" id="KW-1185">Reference proteome</keyword>
<reference evidence="2" key="2">
    <citation type="submission" date="2023-05" db="EMBL/GenBank/DDBJ databases">
        <authorList>
            <consortium name="Lawrence Berkeley National Laboratory"/>
            <person name="Steindorff A."/>
            <person name="Hensen N."/>
            <person name="Bonometti L."/>
            <person name="Westerberg I."/>
            <person name="Brannstrom I.O."/>
            <person name="Guillou S."/>
            <person name="Cros-Aarteil S."/>
            <person name="Calhoun S."/>
            <person name="Haridas S."/>
            <person name="Kuo A."/>
            <person name="Mondo S."/>
            <person name="Pangilinan J."/>
            <person name="Riley R."/>
            <person name="Labutti K."/>
            <person name="Andreopoulos B."/>
            <person name="Lipzen A."/>
            <person name="Chen C."/>
            <person name="Yanf M."/>
            <person name="Daum C."/>
            <person name="Ng V."/>
            <person name="Clum A."/>
            <person name="Ohm R."/>
            <person name="Martin F."/>
            <person name="Silar P."/>
            <person name="Natvig D."/>
            <person name="Lalanne C."/>
            <person name="Gautier V."/>
            <person name="Ament-Velasquez S.L."/>
            <person name="Kruys A."/>
            <person name="Hutchinson M.I."/>
            <person name="Powell A.J."/>
            <person name="Barry K."/>
            <person name="Miller A.N."/>
            <person name="Grigoriev I.V."/>
            <person name="Debuchy R."/>
            <person name="Gladieux P."/>
            <person name="Thoren M.H."/>
            <person name="Johannesson H."/>
        </authorList>
    </citation>
    <scope>NUCLEOTIDE SEQUENCE</scope>
    <source>
        <strain evidence="2">CBS 103.79</strain>
    </source>
</reference>
<organism evidence="2 3">
    <name type="scientific">Staphylotrichum tortipilum</name>
    <dbReference type="NCBI Taxonomy" id="2831512"/>
    <lineage>
        <taxon>Eukaryota</taxon>
        <taxon>Fungi</taxon>
        <taxon>Dikarya</taxon>
        <taxon>Ascomycota</taxon>
        <taxon>Pezizomycotina</taxon>
        <taxon>Sordariomycetes</taxon>
        <taxon>Sordariomycetidae</taxon>
        <taxon>Sordariales</taxon>
        <taxon>Chaetomiaceae</taxon>
        <taxon>Staphylotrichum</taxon>
    </lineage>
</organism>
<accession>A0AAN6MTA8</accession>
<name>A0AAN6MTA8_9PEZI</name>